<sequence length="100" mass="11724">MPEYRLSKLARLDLIEIADYTVDTWGQKQATSYLDGLFACFGRIAQSPEMGRTCNRIRPGYRRVEHEKHVVIYRAEASGIFISRVLHQRMLPRHQIFEDV</sequence>
<dbReference type="Pfam" id="PF05016">
    <property type="entry name" value="ParE_toxin"/>
    <property type="match status" value="1"/>
</dbReference>
<dbReference type="InterPro" id="IPR035093">
    <property type="entry name" value="RelE/ParE_toxin_dom_sf"/>
</dbReference>
<dbReference type="EMBL" id="BMJB01000001">
    <property type="protein sequence ID" value="GGA69240.1"/>
    <property type="molecule type" value="Genomic_DNA"/>
</dbReference>
<dbReference type="InterPro" id="IPR051803">
    <property type="entry name" value="TA_system_RelE-like_toxin"/>
</dbReference>
<dbReference type="Gene3D" id="3.30.2310.20">
    <property type="entry name" value="RelE-like"/>
    <property type="match status" value="1"/>
</dbReference>
<proteinExistence type="inferred from homology"/>
<dbReference type="Proteomes" id="UP000648801">
    <property type="component" value="Unassembled WGS sequence"/>
</dbReference>
<reference evidence="4" key="1">
    <citation type="journal article" date="2014" name="Int. J. Syst. Evol. Microbiol.">
        <title>Complete genome sequence of Corynebacterium casei LMG S-19264T (=DSM 44701T), isolated from a smear-ripened cheese.</title>
        <authorList>
            <consortium name="US DOE Joint Genome Institute (JGI-PGF)"/>
            <person name="Walter F."/>
            <person name="Albersmeier A."/>
            <person name="Kalinowski J."/>
            <person name="Ruckert C."/>
        </authorList>
    </citation>
    <scope>NUCLEOTIDE SEQUENCE</scope>
    <source>
        <strain evidence="4">CGMCC 1.15447</strain>
    </source>
</reference>
<dbReference type="InterPro" id="IPR028344">
    <property type="entry name" value="ParE1/4"/>
</dbReference>
<dbReference type="AlphaFoldDB" id="A0A916W5B4"/>
<reference evidence="4" key="2">
    <citation type="submission" date="2020-09" db="EMBL/GenBank/DDBJ databases">
        <authorList>
            <person name="Sun Q."/>
            <person name="Zhou Y."/>
        </authorList>
    </citation>
    <scope>NUCLEOTIDE SEQUENCE</scope>
    <source>
        <strain evidence="4">CGMCC 1.15447</strain>
    </source>
</reference>
<dbReference type="RefSeq" id="WP_188759233.1">
    <property type="nucleotide sequence ID" value="NZ_BMJB01000001.1"/>
</dbReference>
<name>A0A916W5B4_9BACT</name>
<organism evidence="4 5">
    <name type="scientific">Edaphobacter acidisoli</name>
    <dbReference type="NCBI Taxonomy" id="2040573"/>
    <lineage>
        <taxon>Bacteria</taxon>
        <taxon>Pseudomonadati</taxon>
        <taxon>Acidobacteriota</taxon>
        <taxon>Terriglobia</taxon>
        <taxon>Terriglobales</taxon>
        <taxon>Acidobacteriaceae</taxon>
        <taxon>Edaphobacter</taxon>
    </lineage>
</organism>
<comment type="similarity">
    <text evidence="1 3">Belongs to the RelE toxin family.</text>
</comment>
<protein>
    <recommendedName>
        <fullName evidence="3">Toxin</fullName>
    </recommendedName>
</protein>
<keyword evidence="2" id="KW-1277">Toxin-antitoxin system</keyword>
<evidence type="ECO:0000256" key="3">
    <source>
        <dbReference type="PIRNR" id="PIRNR029218"/>
    </source>
</evidence>
<evidence type="ECO:0000313" key="4">
    <source>
        <dbReference type="EMBL" id="GGA69240.1"/>
    </source>
</evidence>
<dbReference type="InterPro" id="IPR007712">
    <property type="entry name" value="RelE/ParE_toxin"/>
</dbReference>
<dbReference type="PANTHER" id="PTHR33755">
    <property type="entry name" value="TOXIN PARE1-RELATED"/>
    <property type="match status" value="1"/>
</dbReference>
<keyword evidence="5" id="KW-1185">Reference proteome</keyword>
<accession>A0A916W5B4</accession>
<dbReference type="PANTHER" id="PTHR33755:SF9">
    <property type="entry name" value="TOXIN PARE1"/>
    <property type="match status" value="1"/>
</dbReference>
<gene>
    <name evidence="4" type="ORF">GCM10011507_20920</name>
</gene>
<evidence type="ECO:0000313" key="5">
    <source>
        <dbReference type="Proteomes" id="UP000648801"/>
    </source>
</evidence>
<evidence type="ECO:0000256" key="2">
    <source>
        <dbReference type="ARBA" id="ARBA00022649"/>
    </source>
</evidence>
<dbReference type="PIRSF" id="PIRSF029218">
    <property type="entry name" value="ParE"/>
    <property type="match status" value="1"/>
</dbReference>
<comment type="caution">
    <text evidence="4">The sequence shown here is derived from an EMBL/GenBank/DDBJ whole genome shotgun (WGS) entry which is preliminary data.</text>
</comment>
<evidence type="ECO:0000256" key="1">
    <source>
        <dbReference type="ARBA" id="ARBA00006226"/>
    </source>
</evidence>